<evidence type="ECO:0000313" key="2">
    <source>
        <dbReference type="Proteomes" id="UP001362999"/>
    </source>
</evidence>
<reference evidence="1 2" key="1">
    <citation type="journal article" date="2024" name="J Genomics">
        <title>Draft genome sequencing and assembly of Favolaschia claudopus CIRM-BRFM 2984 isolated from oak limbs.</title>
        <authorList>
            <person name="Navarro D."/>
            <person name="Drula E."/>
            <person name="Chaduli D."/>
            <person name="Cazenave R."/>
            <person name="Ahrendt S."/>
            <person name="Wang J."/>
            <person name="Lipzen A."/>
            <person name="Daum C."/>
            <person name="Barry K."/>
            <person name="Grigoriev I.V."/>
            <person name="Favel A."/>
            <person name="Rosso M.N."/>
            <person name="Martin F."/>
        </authorList>
    </citation>
    <scope>NUCLEOTIDE SEQUENCE [LARGE SCALE GENOMIC DNA]</scope>
    <source>
        <strain evidence="1 2">CIRM-BRFM 2984</strain>
    </source>
</reference>
<proteinExistence type="predicted"/>
<protein>
    <submittedName>
        <fullName evidence="1">Uncharacterized protein</fullName>
    </submittedName>
</protein>
<comment type="caution">
    <text evidence="1">The sequence shown here is derived from an EMBL/GenBank/DDBJ whole genome shotgun (WGS) entry which is preliminary data.</text>
</comment>
<keyword evidence="2" id="KW-1185">Reference proteome</keyword>
<sequence>MPPTSFSLAHQEIVAHILASVCDIITVRPMVRPSGDGISQSRRVRALPSSSLLRRPRSAEEIRTRFVYIYHPRAPSLLLFILRPPDIVVKSQGALKDM</sequence>
<organism evidence="1 2">
    <name type="scientific">Favolaschia claudopus</name>
    <dbReference type="NCBI Taxonomy" id="2862362"/>
    <lineage>
        <taxon>Eukaryota</taxon>
        <taxon>Fungi</taxon>
        <taxon>Dikarya</taxon>
        <taxon>Basidiomycota</taxon>
        <taxon>Agaricomycotina</taxon>
        <taxon>Agaricomycetes</taxon>
        <taxon>Agaricomycetidae</taxon>
        <taxon>Agaricales</taxon>
        <taxon>Marasmiineae</taxon>
        <taxon>Mycenaceae</taxon>
        <taxon>Favolaschia</taxon>
    </lineage>
</organism>
<dbReference type="Proteomes" id="UP001362999">
    <property type="component" value="Unassembled WGS sequence"/>
</dbReference>
<accession>A0AAW0AK61</accession>
<evidence type="ECO:0000313" key="1">
    <source>
        <dbReference type="EMBL" id="KAK7013277.1"/>
    </source>
</evidence>
<dbReference type="AlphaFoldDB" id="A0AAW0AK61"/>
<dbReference type="EMBL" id="JAWWNJ010000060">
    <property type="protein sequence ID" value="KAK7013277.1"/>
    <property type="molecule type" value="Genomic_DNA"/>
</dbReference>
<gene>
    <name evidence="1" type="ORF">R3P38DRAFT_3207369</name>
</gene>
<name>A0AAW0AK61_9AGAR</name>